<name>A0A6N7UTE3_9FIRM</name>
<dbReference type="Proteomes" id="UP000434409">
    <property type="component" value="Unassembled WGS sequence"/>
</dbReference>
<feature type="transmembrane region" description="Helical" evidence="1">
    <location>
        <begin position="12"/>
        <end position="35"/>
    </location>
</feature>
<feature type="transmembrane region" description="Helical" evidence="1">
    <location>
        <begin position="41"/>
        <end position="65"/>
    </location>
</feature>
<feature type="transmembrane region" description="Helical" evidence="1">
    <location>
        <begin position="183"/>
        <end position="208"/>
    </location>
</feature>
<evidence type="ECO:0000313" key="2">
    <source>
        <dbReference type="EMBL" id="MSR94478.1"/>
    </source>
</evidence>
<gene>
    <name evidence="2" type="ORF">FYJ34_09470</name>
</gene>
<proteinExistence type="predicted"/>
<keyword evidence="1" id="KW-1133">Transmembrane helix</keyword>
<evidence type="ECO:0000256" key="1">
    <source>
        <dbReference type="SAM" id="Phobius"/>
    </source>
</evidence>
<feature type="transmembrane region" description="Helical" evidence="1">
    <location>
        <begin position="228"/>
        <end position="255"/>
    </location>
</feature>
<comment type="caution">
    <text evidence="2">The sequence shown here is derived from an EMBL/GenBank/DDBJ whole genome shotgun (WGS) entry which is preliminary data.</text>
</comment>
<reference evidence="2 3" key="1">
    <citation type="submission" date="2019-08" db="EMBL/GenBank/DDBJ databases">
        <title>In-depth cultivation of the pig gut microbiome towards novel bacterial diversity and tailored functional studies.</title>
        <authorList>
            <person name="Wylensek D."/>
            <person name="Hitch T.C.A."/>
            <person name="Clavel T."/>
        </authorList>
    </citation>
    <scope>NUCLEOTIDE SEQUENCE [LARGE SCALE GENOMIC DNA]</scope>
    <source>
        <strain evidence="2 3">68-1-5</strain>
    </source>
</reference>
<organism evidence="2 3">
    <name type="scientific">Suipraeoptans intestinalis</name>
    <dbReference type="NCBI Taxonomy" id="2606628"/>
    <lineage>
        <taxon>Bacteria</taxon>
        <taxon>Bacillati</taxon>
        <taxon>Bacillota</taxon>
        <taxon>Clostridia</taxon>
        <taxon>Lachnospirales</taxon>
        <taxon>Lachnospiraceae</taxon>
        <taxon>Suipraeoptans</taxon>
    </lineage>
</organism>
<dbReference type="RefSeq" id="WP_154478178.1">
    <property type="nucleotide sequence ID" value="NZ_VULY01000018.1"/>
</dbReference>
<evidence type="ECO:0000313" key="3">
    <source>
        <dbReference type="Proteomes" id="UP000434409"/>
    </source>
</evidence>
<accession>A0A6N7UTE3</accession>
<keyword evidence="1" id="KW-0472">Membrane</keyword>
<feature type="transmembrane region" description="Helical" evidence="1">
    <location>
        <begin position="144"/>
        <end position="171"/>
    </location>
</feature>
<dbReference type="EMBL" id="VULY01000018">
    <property type="protein sequence ID" value="MSR94478.1"/>
    <property type="molecule type" value="Genomic_DNA"/>
</dbReference>
<keyword evidence="3" id="KW-1185">Reference proteome</keyword>
<keyword evidence="1" id="KW-0812">Transmembrane</keyword>
<protein>
    <submittedName>
        <fullName evidence="2">Uncharacterized protein</fullName>
    </submittedName>
</protein>
<feature type="transmembrane region" description="Helical" evidence="1">
    <location>
        <begin position="101"/>
        <end position="124"/>
    </location>
</feature>
<sequence length="261" mass="28921">MLGKLIKHDFKALNRFLLIMHGFLLLFAVAVRIFLPLYENVIFSLFLILYILFLIGVSFATYITIAVHFYKNLFSDEGYLTRTLPVSRGTHLLSKTITGTVWAIANLLLIIVSLCITISMPEVWNALLENKVRIMTGLGLPADFGLLQLVLSSLVVIALQCFTSVCMVYVSVMIGQLFTRHRILGSVVAYFSISTVLSLLSFVAAAVATFSASQSSGALMYLYNPQSLAHIVLVSTLFTFILGVIFYIVSHLILVKKADLP</sequence>
<dbReference type="AlphaFoldDB" id="A0A6N7UTE3"/>